<evidence type="ECO:0000256" key="11">
    <source>
        <dbReference type="ARBA" id="ARBA00044141"/>
    </source>
</evidence>
<comment type="catalytic activity">
    <reaction evidence="15">
        <text>Xaa-L-Pro dipeptide + H2O = an L-alpha-amino acid + L-proline</text>
        <dbReference type="Rhea" id="RHEA:76407"/>
        <dbReference type="ChEBI" id="CHEBI:15377"/>
        <dbReference type="ChEBI" id="CHEBI:59869"/>
        <dbReference type="ChEBI" id="CHEBI:60039"/>
        <dbReference type="ChEBI" id="CHEBI:195196"/>
        <dbReference type="EC" id="3.4.13.9"/>
    </reaction>
</comment>
<evidence type="ECO:0000256" key="13">
    <source>
        <dbReference type="ARBA" id="ARBA00044284"/>
    </source>
</evidence>
<dbReference type="InterPro" id="IPR001131">
    <property type="entry name" value="Peptidase_M24B_aminopep-P_CS"/>
</dbReference>
<dbReference type="GO" id="GO:0006508">
    <property type="term" value="P:proteolysis"/>
    <property type="evidence" value="ECO:0007669"/>
    <property type="project" value="UniProtKB-KW"/>
</dbReference>
<evidence type="ECO:0000256" key="3">
    <source>
        <dbReference type="ARBA" id="ARBA00022670"/>
    </source>
</evidence>
<dbReference type="GO" id="GO:0102009">
    <property type="term" value="F:proline dipeptidase activity"/>
    <property type="evidence" value="ECO:0007669"/>
    <property type="project" value="UniProtKB-EC"/>
</dbReference>
<dbReference type="Proteomes" id="UP000257200">
    <property type="component" value="Unplaced"/>
</dbReference>
<dbReference type="Gene3D" id="3.90.230.10">
    <property type="entry name" value="Creatinase/methionine aminopeptidase superfamily"/>
    <property type="match status" value="1"/>
</dbReference>
<reference evidence="18" key="1">
    <citation type="submission" date="2025-08" db="UniProtKB">
        <authorList>
            <consortium name="Ensembl"/>
        </authorList>
    </citation>
    <scope>IDENTIFICATION</scope>
</reference>
<evidence type="ECO:0000313" key="19">
    <source>
        <dbReference type="Proteomes" id="UP000257200"/>
    </source>
</evidence>
<dbReference type="InterPro" id="IPR000994">
    <property type="entry name" value="Pept_M24"/>
</dbReference>
<evidence type="ECO:0000256" key="16">
    <source>
        <dbReference type="RuleBase" id="RU000590"/>
    </source>
</evidence>
<keyword evidence="4 16" id="KW-0479">Metal-binding</keyword>
<proteinExistence type="inferred from homology"/>
<dbReference type="EC" id="3.4.13.9" evidence="10"/>
<keyword evidence="7" id="KW-0482">Metalloprotease</keyword>
<accession>A0A3Q1FS86</accession>
<evidence type="ECO:0000256" key="1">
    <source>
        <dbReference type="ARBA" id="ARBA00001936"/>
    </source>
</evidence>
<dbReference type="GO" id="GO:0030145">
    <property type="term" value="F:manganese ion binding"/>
    <property type="evidence" value="ECO:0007669"/>
    <property type="project" value="InterPro"/>
</dbReference>
<dbReference type="AlphaFoldDB" id="A0A3Q1FS86"/>
<dbReference type="Pfam" id="PF00557">
    <property type="entry name" value="Peptidase_M24"/>
    <property type="match status" value="1"/>
</dbReference>
<evidence type="ECO:0000256" key="4">
    <source>
        <dbReference type="ARBA" id="ARBA00022723"/>
    </source>
</evidence>
<dbReference type="STRING" id="80966.ENSAPOP00000018507"/>
<evidence type="ECO:0000259" key="17">
    <source>
        <dbReference type="SMART" id="SM01011"/>
    </source>
</evidence>
<reference evidence="18" key="2">
    <citation type="submission" date="2025-09" db="UniProtKB">
        <authorList>
            <consortium name="Ensembl"/>
        </authorList>
    </citation>
    <scope>IDENTIFICATION</scope>
</reference>
<dbReference type="InterPro" id="IPR029149">
    <property type="entry name" value="Creatin/AminoP/Spt16_N"/>
</dbReference>
<evidence type="ECO:0000256" key="8">
    <source>
        <dbReference type="ARBA" id="ARBA00023211"/>
    </source>
</evidence>
<evidence type="ECO:0000256" key="7">
    <source>
        <dbReference type="ARBA" id="ARBA00023049"/>
    </source>
</evidence>
<evidence type="ECO:0000256" key="15">
    <source>
        <dbReference type="ARBA" id="ARBA00048994"/>
    </source>
</evidence>
<organism evidence="18 19">
    <name type="scientific">Acanthochromis polyacanthus</name>
    <name type="common">spiny chromis</name>
    <dbReference type="NCBI Taxonomy" id="80966"/>
    <lineage>
        <taxon>Eukaryota</taxon>
        <taxon>Metazoa</taxon>
        <taxon>Chordata</taxon>
        <taxon>Craniata</taxon>
        <taxon>Vertebrata</taxon>
        <taxon>Euteleostomi</taxon>
        <taxon>Actinopterygii</taxon>
        <taxon>Neopterygii</taxon>
        <taxon>Teleostei</taxon>
        <taxon>Neoteleostei</taxon>
        <taxon>Acanthomorphata</taxon>
        <taxon>Ovalentaria</taxon>
        <taxon>Pomacentridae</taxon>
        <taxon>Acanthochromis</taxon>
    </lineage>
</organism>
<comment type="subunit">
    <text evidence="2">Homodimer.</text>
</comment>
<keyword evidence="6" id="KW-0224">Dipeptidase</keyword>
<dbReference type="CDD" id="cd01087">
    <property type="entry name" value="Prolidase"/>
    <property type="match status" value="1"/>
</dbReference>
<sequence length="498" mass="55554">MAAAPHPVYWLGNDTLRVSAALFAENRRRLCQGLKAKDGVVSKSVVVLQGGEQKQRYCTDTDLLFRQESFFHWAFGVTEPDCYGAIDVDSGKSILFVPKLPESYATWMGEIFSKDHFKEKYAVDEVQYACDVMHLLVMHSLIFMLFFSPQRGQNTDSGSICREASFEGISRDRAGYSLLAAVCVCSRLIKTDMELEVLRYTNRVSSEAHKLVMKNVKPGQKEYEMESLFQHYCYTKGGMRHTSYTCICGTGNNSSVLHYGHAGAPNDKTIVDGDMCLFDMGGEYYCYSSDITCSFPANGKFTADQRAIYEAVLKSSRAVMAAIKPGVKWTDMHRLADRVHLEELVKIGILHGSVEDMLKVHLGSVFMPHGLGHLLGIDVHDVGGYPEGVDRVDEPGLRSLRMGRLVQERMVLTVEPGIYFINHLLDQALADSTQSCFIDNQVLARFRGFGGVRIEDDIAVTADGIELLTCVPRTVEEIEAFMADSAKPFSLVVKSEKF</sequence>
<dbReference type="FunFam" id="3.90.230.10:FF:000002">
    <property type="entry name" value="Xaa-Pro aminopeptidase 3"/>
    <property type="match status" value="1"/>
</dbReference>
<keyword evidence="19" id="KW-1185">Reference proteome</keyword>
<dbReference type="InterPro" id="IPR052433">
    <property type="entry name" value="X-Pro_dipept-like"/>
</dbReference>
<evidence type="ECO:0000256" key="12">
    <source>
        <dbReference type="ARBA" id="ARBA00044252"/>
    </source>
</evidence>
<feature type="domain" description="Aminopeptidase P N-terminal" evidence="17">
    <location>
        <begin position="18"/>
        <end position="152"/>
    </location>
</feature>
<keyword evidence="3" id="KW-0645">Protease</keyword>
<evidence type="ECO:0000256" key="6">
    <source>
        <dbReference type="ARBA" id="ARBA00022997"/>
    </source>
</evidence>
<dbReference type="InterPro" id="IPR036005">
    <property type="entry name" value="Creatinase/aminopeptidase-like"/>
</dbReference>
<dbReference type="Ensembl" id="ENSAPOT00000028094.1">
    <property type="protein sequence ID" value="ENSAPOP00000018507.1"/>
    <property type="gene ID" value="ENSAPOG00000021905.1"/>
</dbReference>
<dbReference type="GeneTree" id="ENSGT00940000153657"/>
<dbReference type="PROSITE" id="PS00491">
    <property type="entry name" value="PROLINE_PEPTIDASE"/>
    <property type="match status" value="1"/>
</dbReference>
<evidence type="ECO:0000256" key="10">
    <source>
        <dbReference type="ARBA" id="ARBA00044051"/>
    </source>
</evidence>
<protein>
    <recommendedName>
        <fullName evidence="11">Xaa-Pro dipeptidase</fullName>
        <ecNumber evidence="10">3.4.13.9</ecNumber>
    </recommendedName>
    <alternativeName>
        <fullName evidence="14">Imidodipeptidase</fullName>
    </alternativeName>
    <alternativeName>
        <fullName evidence="12">Peptidase D</fullName>
    </alternativeName>
    <alternativeName>
        <fullName evidence="13">Proline dipeptidase</fullName>
    </alternativeName>
</protein>
<keyword evidence="5" id="KW-0378">Hydrolase</keyword>
<evidence type="ECO:0000256" key="14">
    <source>
        <dbReference type="ARBA" id="ARBA00044351"/>
    </source>
</evidence>
<evidence type="ECO:0000313" key="18">
    <source>
        <dbReference type="Ensembl" id="ENSAPOP00000018507.1"/>
    </source>
</evidence>
<comment type="cofactor">
    <cofactor evidence="1">
        <name>Mn(2+)</name>
        <dbReference type="ChEBI" id="CHEBI:29035"/>
    </cofactor>
</comment>
<name>A0A3Q1FS86_9TELE</name>
<dbReference type="PANTHER" id="PTHR48480">
    <property type="match status" value="1"/>
</dbReference>
<evidence type="ECO:0000256" key="9">
    <source>
        <dbReference type="ARBA" id="ARBA00043990"/>
    </source>
</evidence>
<dbReference type="Gene3D" id="3.40.350.10">
    <property type="entry name" value="Creatinase/prolidase N-terminal domain"/>
    <property type="match status" value="1"/>
</dbReference>
<evidence type="ECO:0000256" key="2">
    <source>
        <dbReference type="ARBA" id="ARBA00011738"/>
    </source>
</evidence>
<evidence type="ECO:0000256" key="5">
    <source>
        <dbReference type="ARBA" id="ARBA00022801"/>
    </source>
</evidence>
<dbReference type="Pfam" id="PF05195">
    <property type="entry name" value="AMP_N"/>
    <property type="match status" value="1"/>
</dbReference>
<dbReference type="InParanoid" id="A0A3Q1FS86"/>
<dbReference type="GO" id="GO:0070006">
    <property type="term" value="F:metalloaminopeptidase activity"/>
    <property type="evidence" value="ECO:0007669"/>
    <property type="project" value="InterPro"/>
</dbReference>
<dbReference type="InterPro" id="IPR007865">
    <property type="entry name" value="Aminopep_P_N"/>
</dbReference>
<comment type="similarity">
    <text evidence="9">Belongs to the peptidase M24B family. Eukaryotic-type prolidase subfamily.</text>
</comment>
<dbReference type="SMART" id="SM01011">
    <property type="entry name" value="AMP_N"/>
    <property type="match status" value="1"/>
</dbReference>
<dbReference type="SUPFAM" id="SSF53092">
    <property type="entry name" value="Creatinase/prolidase N-terminal domain"/>
    <property type="match status" value="1"/>
</dbReference>
<dbReference type="SUPFAM" id="SSF55920">
    <property type="entry name" value="Creatinase/aminopeptidase"/>
    <property type="match status" value="1"/>
</dbReference>
<dbReference type="PANTHER" id="PTHR48480:SF2">
    <property type="entry name" value="PEPTIDASE D"/>
    <property type="match status" value="1"/>
</dbReference>
<keyword evidence="8" id="KW-0464">Manganese</keyword>